<evidence type="ECO:0000256" key="1">
    <source>
        <dbReference type="SAM" id="Phobius"/>
    </source>
</evidence>
<reference evidence="3" key="2">
    <citation type="submission" date="2023-07" db="EMBL/GenBank/DDBJ databases">
        <authorList>
            <person name="Bai X.-H."/>
            <person name="Wang H.-H."/>
            <person name="Wang J."/>
            <person name="Ma M.-Y."/>
            <person name="Hu H.-H."/>
            <person name="Song Z.-L."/>
            <person name="Ma H.-G."/>
            <person name="Fan Y."/>
            <person name="Du C.-Y."/>
            <person name="Xu J.-C."/>
        </authorList>
    </citation>
    <scope>NUCLEOTIDE SEQUENCE</scope>
    <source>
        <strain evidence="3">CZ1</strain>
    </source>
</reference>
<feature type="transmembrane region" description="Helical" evidence="1">
    <location>
        <begin position="226"/>
        <end position="249"/>
    </location>
</feature>
<dbReference type="RefSeq" id="WP_316426738.1">
    <property type="nucleotide sequence ID" value="NZ_CP130144.1"/>
</dbReference>
<feature type="transmembrane region" description="Helical" evidence="1">
    <location>
        <begin position="533"/>
        <end position="558"/>
    </location>
</feature>
<dbReference type="AlphaFoldDB" id="A0AA96WS93"/>
<feature type="transmembrane region" description="Helical" evidence="1">
    <location>
        <begin position="352"/>
        <end position="374"/>
    </location>
</feature>
<proteinExistence type="predicted"/>
<dbReference type="Pfam" id="PF10131">
    <property type="entry name" value="PTPS_related"/>
    <property type="match status" value="1"/>
</dbReference>
<name>A0AA96WS93_LEPBY</name>
<sequence>MFPSLSGLSRSPSISKRVYDTIAILLISLAAIAIAWRMLRDGINGLGDLSWHMTWIQHFALELTETIYPRWLGGTNYGYGSPTFVFYPPLVYYLGALLRRSGFDIQQTIAVLCTIALFTSGLGFYIYTARKWGKLAAVVGALFYVSAPQLTNLAYFGGIPALFAQPLMPLGLYFTDKALEQPRWKVVLALFWAVVALTHVPTLLLCTIAWVGYLFVLMIQQSWKRILPLFASAGIGFGLAGFFLLPAVLEQSFANIKALKAVNGGFQANMIGRGQLQLLPLSQLQKMAYIYVHQGIAILIFSAIALTLWNRKTVLRPALGVLGFAIALAFMMSILSAPVWEASPTLQMVQFPVRLLGMFALAGGISCTIAVYALQRSRLKILFALIIVAVLVANFRYSFQLARRLPTLNHAGRGTIMNLETIKVIVHDPYSDNLIDLPEYRPPLDDGKIPEPLRGQAPVMEAPKTAKIDIKRWTGQSRVLNIDTPEPAILKLRTYYHPAWQGKANEAKLDLSKAKDGTIEIRVPSGKSEVKLWYGWTTIFTIGVAVSSLSAIALILLWRWV</sequence>
<feature type="transmembrane region" description="Helical" evidence="1">
    <location>
        <begin position="109"/>
        <end position="126"/>
    </location>
</feature>
<feature type="transmembrane region" description="Helical" evidence="1">
    <location>
        <begin position="381"/>
        <end position="399"/>
    </location>
</feature>
<protein>
    <submittedName>
        <fullName evidence="3">6-pyruvoyl-tetrahydropterin synthase-related protein</fullName>
    </submittedName>
</protein>
<feature type="transmembrane region" description="Helical" evidence="1">
    <location>
        <begin position="288"/>
        <end position="309"/>
    </location>
</feature>
<keyword evidence="1" id="KW-1133">Transmembrane helix</keyword>
<evidence type="ECO:0000313" key="3">
    <source>
        <dbReference type="EMBL" id="WNZ44835.1"/>
    </source>
</evidence>
<feature type="domain" description="Membrane protein 6-pyruvoyl-tetrahydropterin synthase-related" evidence="2">
    <location>
        <begin position="85"/>
        <end position="400"/>
    </location>
</feature>
<feature type="transmembrane region" description="Helical" evidence="1">
    <location>
        <begin position="321"/>
        <end position="340"/>
    </location>
</feature>
<keyword evidence="1" id="KW-0472">Membrane</keyword>
<reference evidence="3" key="1">
    <citation type="journal article" date="2023" name="Plants (Basel)">
        <title>Genomic Analysis of Leptolyngbya boryana CZ1 Reveals Efficient Carbon Fixation Modules.</title>
        <authorList>
            <person name="Bai X."/>
            <person name="Wang H."/>
            <person name="Cheng W."/>
            <person name="Wang J."/>
            <person name="Ma M."/>
            <person name="Hu H."/>
            <person name="Song Z."/>
            <person name="Ma H."/>
            <person name="Fan Y."/>
            <person name="Du C."/>
            <person name="Xu J."/>
        </authorList>
    </citation>
    <scope>NUCLEOTIDE SEQUENCE</scope>
    <source>
        <strain evidence="3">CZ1</strain>
    </source>
</reference>
<dbReference type="EMBL" id="CP130144">
    <property type="protein sequence ID" value="WNZ44835.1"/>
    <property type="molecule type" value="Genomic_DNA"/>
</dbReference>
<feature type="transmembrane region" description="Helical" evidence="1">
    <location>
        <begin position="186"/>
        <end position="219"/>
    </location>
</feature>
<accession>A0AA96WS93</accession>
<organism evidence="3">
    <name type="scientific">Leptolyngbya boryana CZ1</name>
    <dbReference type="NCBI Taxonomy" id="3060204"/>
    <lineage>
        <taxon>Bacteria</taxon>
        <taxon>Bacillati</taxon>
        <taxon>Cyanobacteriota</taxon>
        <taxon>Cyanophyceae</taxon>
        <taxon>Leptolyngbyales</taxon>
        <taxon>Leptolyngbyaceae</taxon>
        <taxon>Leptolyngbya group</taxon>
        <taxon>Leptolyngbya</taxon>
    </lineage>
</organism>
<evidence type="ECO:0000259" key="2">
    <source>
        <dbReference type="Pfam" id="PF10131"/>
    </source>
</evidence>
<feature type="transmembrane region" description="Helical" evidence="1">
    <location>
        <begin position="21"/>
        <end position="39"/>
    </location>
</feature>
<feature type="transmembrane region" description="Helical" evidence="1">
    <location>
        <begin position="77"/>
        <end position="97"/>
    </location>
</feature>
<dbReference type="InterPro" id="IPR018776">
    <property type="entry name" value="Membrane_prot_PTPS-rel_domain"/>
</dbReference>
<gene>
    <name evidence="3" type="ORF">Q2T42_23870</name>
</gene>
<keyword evidence="1" id="KW-0812">Transmembrane</keyword>